<proteinExistence type="predicted"/>
<dbReference type="OrthoDB" id="40134at2759"/>
<sequence length="89" mass="10070">MDLSTKHIDRDDERSIFSIDSNAPLLTDDEYVNNTLLQEGEDTSRIYDDERQIDYSNNVGRQGISGSSWAAYINVTNSDILLTYCGKES</sequence>
<evidence type="ECO:0000313" key="1">
    <source>
        <dbReference type="EMBL" id="CAG8548928.1"/>
    </source>
</evidence>
<gene>
    <name evidence="1" type="ORF">RFULGI_LOCUS4561</name>
</gene>
<organism evidence="1 2">
    <name type="scientific">Racocetra fulgida</name>
    <dbReference type="NCBI Taxonomy" id="60492"/>
    <lineage>
        <taxon>Eukaryota</taxon>
        <taxon>Fungi</taxon>
        <taxon>Fungi incertae sedis</taxon>
        <taxon>Mucoromycota</taxon>
        <taxon>Glomeromycotina</taxon>
        <taxon>Glomeromycetes</taxon>
        <taxon>Diversisporales</taxon>
        <taxon>Gigasporaceae</taxon>
        <taxon>Racocetra</taxon>
    </lineage>
</organism>
<dbReference type="EMBL" id="CAJVPZ010004606">
    <property type="protein sequence ID" value="CAG8548928.1"/>
    <property type="molecule type" value="Genomic_DNA"/>
</dbReference>
<dbReference type="AlphaFoldDB" id="A0A9N9FQA9"/>
<accession>A0A9N9FQA9</accession>
<evidence type="ECO:0000313" key="2">
    <source>
        <dbReference type="Proteomes" id="UP000789396"/>
    </source>
</evidence>
<comment type="caution">
    <text evidence="1">The sequence shown here is derived from an EMBL/GenBank/DDBJ whole genome shotgun (WGS) entry which is preliminary data.</text>
</comment>
<reference evidence="1" key="1">
    <citation type="submission" date="2021-06" db="EMBL/GenBank/DDBJ databases">
        <authorList>
            <person name="Kallberg Y."/>
            <person name="Tangrot J."/>
            <person name="Rosling A."/>
        </authorList>
    </citation>
    <scope>NUCLEOTIDE SEQUENCE</scope>
    <source>
        <strain evidence="1">IN212</strain>
    </source>
</reference>
<name>A0A9N9FQA9_9GLOM</name>
<dbReference type="Proteomes" id="UP000789396">
    <property type="component" value="Unassembled WGS sequence"/>
</dbReference>
<keyword evidence="2" id="KW-1185">Reference proteome</keyword>
<protein>
    <submittedName>
        <fullName evidence="1">7694_t:CDS:1</fullName>
    </submittedName>
</protein>